<keyword evidence="18" id="KW-1185">Reference proteome</keyword>
<dbReference type="Proteomes" id="UP001498398">
    <property type="component" value="Unassembled WGS sequence"/>
</dbReference>
<dbReference type="SUPFAM" id="SSF63380">
    <property type="entry name" value="Riboflavin synthase domain-like"/>
    <property type="match status" value="1"/>
</dbReference>
<evidence type="ECO:0000313" key="17">
    <source>
        <dbReference type="EMBL" id="KAK7445734.1"/>
    </source>
</evidence>
<keyword evidence="5" id="KW-1003">Cell membrane</keyword>
<feature type="transmembrane region" description="Helical" evidence="15">
    <location>
        <begin position="157"/>
        <end position="176"/>
    </location>
</feature>
<dbReference type="InterPro" id="IPR013112">
    <property type="entry name" value="FAD-bd_8"/>
</dbReference>
<keyword evidence="9" id="KW-0560">Oxidoreductase</keyword>
<comment type="subcellular location">
    <subcellularLocation>
        <location evidence="1">Cell membrane</location>
        <topology evidence="1">Multi-pass membrane protein</topology>
    </subcellularLocation>
</comment>
<evidence type="ECO:0000256" key="5">
    <source>
        <dbReference type="ARBA" id="ARBA00022475"/>
    </source>
</evidence>
<reference evidence="17 18" key="1">
    <citation type="submission" date="2024-01" db="EMBL/GenBank/DDBJ databases">
        <title>A draft genome for the cacao thread blight pathogen Marasmiellus scandens.</title>
        <authorList>
            <person name="Baruah I.K."/>
            <person name="Leung J."/>
            <person name="Bukari Y."/>
            <person name="Amoako-Attah I."/>
            <person name="Meinhardt L.W."/>
            <person name="Bailey B.A."/>
            <person name="Cohen S.P."/>
        </authorList>
    </citation>
    <scope>NUCLEOTIDE SEQUENCE [LARGE SCALE GENOMIC DNA]</scope>
    <source>
        <strain evidence="17 18">GH-19</strain>
    </source>
</reference>
<comment type="caution">
    <text evidence="17">The sequence shown here is derived from an EMBL/GenBank/DDBJ whole genome shotgun (WGS) entry which is preliminary data.</text>
</comment>
<dbReference type="CDD" id="cd06186">
    <property type="entry name" value="NOX_Duox_like_FAD_NADP"/>
    <property type="match status" value="1"/>
</dbReference>
<feature type="transmembrane region" description="Helical" evidence="15">
    <location>
        <begin position="260"/>
        <end position="278"/>
    </location>
</feature>
<accession>A0ABR1J220</accession>
<dbReference type="Pfam" id="PF01794">
    <property type="entry name" value="Ferric_reduct"/>
    <property type="match status" value="1"/>
</dbReference>
<dbReference type="PANTHER" id="PTHR32361:SF9">
    <property type="entry name" value="FERRIC REDUCTASE TRANSMEMBRANE COMPONENT 3-RELATED"/>
    <property type="match status" value="1"/>
</dbReference>
<evidence type="ECO:0000256" key="1">
    <source>
        <dbReference type="ARBA" id="ARBA00004651"/>
    </source>
</evidence>
<name>A0ABR1J220_9AGAR</name>
<dbReference type="SUPFAM" id="SSF52343">
    <property type="entry name" value="Ferredoxin reductase-like, C-terminal NADP-linked domain"/>
    <property type="match status" value="1"/>
</dbReference>
<evidence type="ECO:0000256" key="13">
    <source>
        <dbReference type="ARBA" id="ARBA00048483"/>
    </source>
</evidence>
<protein>
    <recommendedName>
        <fullName evidence="3">ferric-chelate reductase (NADPH)</fullName>
        <ecNumber evidence="3">1.16.1.9</ecNumber>
    </recommendedName>
</protein>
<dbReference type="InterPro" id="IPR051410">
    <property type="entry name" value="Ferric/Cupric_Reductase"/>
</dbReference>
<comment type="catalytic activity">
    <reaction evidence="13">
        <text>2 a Fe(II)-siderophore + NADP(+) + H(+) = 2 a Fe(III)-siderophore + NADPH</text>
        <dbReference type="Rhea" id="RHEA:28795"/>
        <dbReference type="Rhea" id="RHEA-COMP:11342"/>
        <dbReference type="Rhea" id="RHEA-COMP:11344"/>
        <dbReference type="ChEBI" id="CHEBI:15378"/>
        <dbReference type="ChEBI" id="CHEBI:29033"/>
        <dbReference type="ChEBI" id="CHEBI:29034"/>
        <dbReference type="ChEBI" id="CHEBI:57783"/>
        <dbReference type="ChEBI" id="CHEBI:58349"/>
        <dbReference type="EC" id="1.16.1.9"/>
    </reaction>
</comment>
<evidence type="ECO:0000256" key="9">
    <source>
        <dbReference type="ARBA" id="ARBA00023002"/>
    </source>
</evidence>
<dbReference type="EC" id="1.16.1.9" evidence="3"/>
<comment type="similarity">
    <text evidence="2">Belongs to the ferric reductase (FRE) family.</text>
</comment>
<evidence type="ECO:0000256" key="14">
    <source>
        <dbReference type="SAM" id="MobiDB-lite"/>
    </source>
</evidence>
<evidence type="ECO:0000313" key="18">
    <source>
        <dbReference type="Proteomes" id="UP001498398"/>
    </source>
</evidence>
<sequence>MSSTSVPSATETTGISPSVTVTAASGSTPLRAVTIVYYTDLALISLFLFVVLLRLPRALARFWSISEWTDGHLFRHIRLRRNRRRRAAQFNHDGSNHQDLATDDTHVNYGSYQWHATLGDKENPVPPSYPPHISACFPILRPILIFLHRRASPGVSIFHVSTMTVYLAALAFPTFYNTNVFTDPYRYGYIAVSQFPIVFGFAVKNGAITSLLSVGYEKVNFMHRFVGRVVFLAVNVHTLGYIYRWTNQGTFVENIARPNIYWGLIATICVDFIFFFSIEFWRNRAYNFFLVTHILGVILLFPSTFLHSTLSLPFLFASFVPYLADVVLFRTLKTRVTTATIRALPSLQLTRLELPHINSGWRGGQHVRLRIFSSALGRTSWVETHPFTIASASGGEEGMVLLCKKAGDWTGKLFDLAKEGMCDEERKRDGDGVRVKVMIEGPYGGPGHRMFASFSAAVFVVGGSGISFALSAIQELIQKDLEGQCRAKFIQLVWSVQDPASLVPMIPLLTSMIQQSVFTPLHISVFYTRAPVGAFPFKPDFFRSTRLTLSAGRPKISKIVEDAISRAAALRRTGSSRSRSRSQLGKDGRRRPYNINDDDAAKDRGKLKGVIVGVCGPVGMADGVFQEVGKVDPIRREQVGGVEVHEETFGW</sequence>
<keyword evidence="8 15" id="KW-1133">Transmembrane helix</keyword>
<dbReference type="Pfam" id="PF08022">
    <property type="entry name" value="FAD_binding_8"/>
    <property type="match status" value="1"/>
</dbReference>
<proteinExistence type="inferred from homology"/>
<dbReference type="Pfam" id="PF08030">
    <property type="entry name" value="NAD_binding_6"/>
    <property type="match status" value="1"/>
</dbReference>
<feature type="transmembrane region" description="Helical" evidence="15">
    <location>
        <begin position="451"/>
        <end position="473"/>
    </location>
</feature>
<keyword evidence="10" id="KW-0406">Ion transport</keyword>
<keyword evidence="7" id="KW-0249">Electron transport</keyword>
<feature type="transmembrane region" description="Helical" evidence="15">
    <location>
        <begin position="225"/>
        <end position="245"/>
    </location>
</feature>
<dbReference type="InterPro" id="IPR017938">
    <property type="entry name" value="Riboflavin_synthase-like_b-brl"/>
</dbReference>
<feature type="transmembrane region" description="Helical" evidence="15">
    <location>
        <begin position="285"/>
        <end position="306"/>
    </location>
</feature>
<feature type="domain" description="FAD-binding FR-type" evidence="16">
    <location>
        <begin position="319"/>
        <end position="449"/>
    </location>
</feature>
<dbReference type="PROSITE" id="PS51384">
    <property type="entry name" value="FAD_FR"/>
    <property type="match status" value="1"/>
</dbReference>
<dbReference type="InterPro" id="IPR013130">
    <property type="entry name" value="Fe3_Rdtase_TM_dom"/>
</dbReference>
<dbReference type="InterPro" id="IPR039261">
    <property type="entry name" value="FNR_nucleotide-bd"/>
</dbReference>
<organism evidence="17 18">
    <name type="scientific">Marasmiellus scandens</name>
    <dbReference type="NCBI Taxonomy" id="2682957"/>
    <lineage>
        <taxon>Eukaryota</taxon>
        <taxon>Fungi</taxon>
        <taxon>Dikarya</taxon>
        <taxon>Basidiomycota</taxon>
        <taxon>Agaricomycotina</taxon>
        <taxon>Agaricomycetes</taxon>
        <taxon>Agaricomycetidae</taxon>
        <taxon>Agaricales</taxon>
        <taxon>Marasmiineae</taxon>
        <taxon>Omphalotaceae</taxon>
        <taxon>Marasmiellus</taxon>
    </lineage>
</organism>
<dbReference type="SFLD" id="SFLDS00052">
    <property type="entry name" value="Ferric_Reductase_Domain"/>
    <property type="match status" value="1"/>
</dbReference>
<feature type="transmembrane region" description="Helical" evidence="15">
    <location>
        <begin position="312"/>
        <end position="332"/>
    </location>
</feature>
<evidence type="ECO:0000256" key="15">
    <source>
        <dbReference type="SAM" id="Phobius"/>
    </source>
</evidence>
<evidence type="ECO:0000256" key="12">
    <source>
        <dbReference type="ARBA" id="ARBA00023180"/>
    </source>
</evidence>
<feature type="transmembrane region" description="Helical" evidence="15">
    <location>
        <begin position="188"/>
        <end position="213"/>
    </location>
</feature>
<dbReference type="InterPro" id="IPR013121">
    <property type="entry name" value="Fe_red_NAD-bd_6"/>
</dbReference>
<evidence type="ECO:0000256" key="2">
    <source>
        <dbReference type="ARBA" id="ARBA00006278"/>
    </source>
</evidence>
<dbReference type="PANTHER" id="PTHR32361">
    <property type="entry name" value="FERRIC/CUPRIC REDUCTASE TRANSMEMBRANE COMPONENT"/>
    <property type="match status" value="1"/>
</dbReference>
<gene>
    <name evidence="17" type="ORF">VKT23_014729</name>
</gene>
<evidence type="ECO:0000256" key="7">
    <source>
        <dbReference type="ARBA" id="ARBA00022982"/>
    </source>
</evidence>
<evidence type="ECO:0000256" key="3">
    <source>
        <dbReference type="ARBA" id="ARBA00012668"/>
    </source>
</evidence>
<evidence type="ECO:0000259" key="16">
    <source>
        <dbReference type="PROSITE" id="PS51384"/>
    </source>
</evidence>
<keyword evidence="4" id="KW-0813">Transport</keyword>
<evidence type="ECO:0000256" key="11">
    <source>
        <dbReference type="ARBA" id="ARBA00023136"/>
    </source>
</evidence>
<evidence type="ECO:0000256" key="8">
    <source>
        <dbReference type="ARBA" id="ARBA00022989"/>
    </source>
</evidence>
<keyword evidence="11 15" id="KW-0472">Membrane</keyword>
<dbReference type="Gene3D" id="3.40.50.80">
    <property type="entry name" value="Nucleotide-binding domain of ferredoxin-NADP reductase (FNR) module"/>
    <property type="match status" value="1"/>
</dbReference>
<evidence type="ECO:0000256" key="4">
    <source>
        <dbReference type="ARBA" id="ARBA00022448"/>
    </source>
</evidence>
<dbReference type="EMBL" id="JBANRG010000046">
    <property type="protein sequence ID" value="KAK7445734.1"/>
    <property type="molecule type" value="Genomic_DNA"/>
</dbReference>
<keyword evidence="6 15" id="KW-0812">Transmembrane</keyword>
<feature type="transmembrane region" description="Helical" evidence="15">
    <location>
        <begin position="35"/>
        <end position="55"/>
    </location>
</feature>
<evidence type="ECO:0000256" key="10">
    <source>
        <dbReference type="ARBA" id="ARBA00023065"/>
    </source>
</evidence>
<evidence type="ECO:0000256" key="6">
    <source>
        <dbReference type="ARBA" id="ARBA00022692"/>
    </source>
</evidence>
<keyword evidence="12" id="KW-0325">Glycoprotein</keyword>
<feature type="region of interest" description="Disordered" evidence="14">
    <location>
        <begin position="571"/>
        <end position="600"/>
    </location>
</feature>
<dbReference type="SFLD" id="SFLDG01168">
    <property type="entry name" value="Ferric_reductase_subgroup_(FRE"/>
    <property type="match status" value="1"/>
</dbReference>
<dbReference type="InterPro" id="IPR017927">
    <property type="entry name" value="FAD-bd_FR_type"/>
</dbReference>